<evidence type="ECO:0000256" key="5">
    <source>
        <dbReference type="ARBA" id="ARBA00022946"/>
    </source>
</evidence>
<dbReference type="STRING" id="947166.A0A1D1WA69"/>
<proteinExistence type="inferred from homology"/>
<evidence type="ECO:0000256" key="7">
    <source>
        <dbReference type="ARBA" id="ARBA00023128"/>
    </source>
</evidence>
<keyword evidence="7" id="KW-0496">Mitochondrion</keyword>
<feature type="transmembrane region" description="Helical" evidence="10">
    <location>
        <begin position="255"/>
        <end position="273"/>
    </location>
</feature>
<keyword evidence="5" id="KW-0809">Transit peptide</keyword>
<reference evidence="12 13" key="1">
    <citation type="journal article" date="2016" name="Nat. Commun.">
        <title>Extremotolerant tardigrade genome and improved radiotolerance of human cultured cells by tardigrade-unique protein.</title>
        <authorList>
            <person name="Hashimoto T."/>
            <person name="Horikawa D.D."/>
            <person name="Saito Y."/>
            <person name="Kuwahara H."/>
            <person name="Kozuka-Hata H."/>
            <person name="Shin-I T."/>
            <person name="Minakuchi Y."/>
            <person name="Ohishi K."/>
            <person name="Motoyama A."/>
            <person name="Aizu T."/>
            <person name="Enomoto A."/>
            <person name="Kondo K."/>
            <person name="Tanaka S."/>
            <person name="Hara Y."/>
            <person name="Koshikawa S."/>
            <person name="Sagara H."/>
            <person name="Miura T."/>
            <person name="Yokobori S."/>
            <person name="Miyagawa K."/>
            <person name="Suzuki Y."/>
            <person name="Kubo T."/>
            <person name="Oyama M."/>
            <person name="Kohara Y."/>
            <person name="Fujiyama A."/>
            <person name="Arakawa K."/>
            <person name="Katayama T."/>
            <person name="Toyoda A."/>
            <person name="Kunieda T."/>
        </authorList>
    </citation>
    <scope>NUCLEOTIDE SEQUENCE [LARGE SCALE GENOMIC DNA]</scope>
    <source>
        <strain evidence="12 13">YOKOZUNA-1</strain>
    </source>
</reference>
<dbReference type="PANTHER" id="PTHR12428">
    <property type="entry name" value="OXA1"/>
    <property type="match status" value="1"/>
</dbReference>
<dbReference type="NCBIfam" id="TIGR03592">
    <property type="entry name" value="yidC_oxa1_cterm"/>
    <property type="match status" value="1"/>
</dbReference>
<keyword evidence="6 10" id="KW-1133">Transmembrane helix</keyword>
<gene>
    <name evidence="12" type="primary">RvY_18259-1</name>
    <name evidence="12" type="synonym">RvY_18259.1</name>
    <name evidence="12" type="ORF">RvY_18259</name>
</gene>
<evidence type="ECO:0000256" key="2">
    <source>
        <dbReference type="ARBA" id="ARBA00009877"/>
    </source>
</evidence>
<feature type="transmembrane region" description="Helical" evidence="10">
    <location>
        <begin position="177"/>
        <end position="199"/>
    </location>
</feature>
<evidence type="ECO:0000256" key="9">
    <source>
        <dbReference type="RuleBase" id="RU003945"/>
    </source>
</evidence>
<dbReference type="Pfam" id="PF02096">
    <property type="entry name" value="60KD_IMP"/>
    <property type="match status" value="1"/>
</dbReference>
<dbReference type="GO" id="GO:0032979">
    <property type="term" value="P:protein insertion into mitochondrial inner membrane from matrix"/>
    <property type="evidence" value="ECO:0007669"/>
    <property type="project" value="TreeGrafter"/>
</dbReference>
<dbReference type="AlphaFoldDB" id="A0A1D1WA69"/>
<protein>
    <recommendedName>
        <fullName evidence="11">Membrane insertase YidC/Oxa/ALB C-terminal domain-containing protein</fullName>
    </recommendedName>
</protein>
<evidence type="ECO:0000256" key="3">
    <source>
        <dbReference type="ARBA" id="ARBA00022692"/>
    </source>
</evidence>
<evidence type="ECO:0000256" key="4">
    <source>
        <dbReference type="ARBA" id="ARBA00022792"/>
    </source>
</evidence>
<evidence type="ECO:0000256" key="6">
    <source>
        <dbReference type="ARBA" id="ARBA00022989"/>
    </source>
</evidence>
<comment type="caution">
    <text evidence="12">The sequence shown here is derived from an EMBL/GenBank/DDBJ whole genome shotgun (WGS) entry which is preliminary data.</text>
</comment>
<feature type="transmembrane region" description="Helical" evidence="10">
    <location>
        <begin position="301"/>
        <end position="320"/>
    </location>
</feature>
<evidence type="ECO:0000313" key="13">
    <source>
        <dbReference type="Proteomes" id="UP000186922"/>
    </source>
</evidence>
<sequence>MAAQARRLISSRITLSYSPFRCTALPSQTCFASCHASRSLSSESASRSTTGTEEADIVRRYAHLLPARSRYSMDRPSPLLARSSLHLGIPTSASRIFVAFMSTKAEAAQKAAETVISPKLAPSDDFVAPDAPAVPDGLGEMVLAAPSSNLHELGLGSWWPTGILQQGMDYMHSTTGMPWWACIVVATVMVRALLFPLVVKAQRNAAYLQQNMPEMQQIQLKMSDARSRGDVYGSAQAAGELQAFMKRTGFNPLKSMIPGLLQAPVFMSFFFALRGMANAPVASMEQEGALWFTDLTVADPYFALPIMTAATLYLVIEFGVEGTGQSVQMQQMHLMKYFMRTIPFVSLIFTSYFPTAMLCYWFTSNLISLGQVGLLKIPVIRKALKIPPKVVHNPDHLPMKKKGFREAMRDSMQNSRIQRELADRERVDAVNFRQSGMGPVVKTFKYDPTKARPTTQAAIQARKAS</sequence>
<name>A0A1D1WA69_RAMVA</name>
<dbReference type="OrthoDB" id="2148490at2759"/>
<dbReference type="GO" id="GO:0005743">
    <property type="term" value="C:mitochondrial inner membrane"/>
    <property type="evidence" value="ECO:0007669"/>
    <property type="project" value="UniProtKB-SubCell"/>
</dbReference>
<organism evidence="12 13">
    <name type="scientific">Ramazzottius varieornatus</name>
    <name type="common">Water bear</name>
    <name type="synonym">Tardigrade</name>
    <dbReference type="NCBI Taxonomy" id="947166"/>
    <lineage>
        <taxon>Eukaryota</taxon>
        <taxon>Metazoa</taxon>
        <taxon>Ecdysozoa</taxon>
        <taxon>Tardigrada</taxon>
        <taxon>Eutardigrada</taxon>
        <taxon>Parachela</taxon>
        <taxon>Hypsibioidea</taxon>
        <taxon>Ramazzottiidae</taxon>
        <taxon>Ramazzottius</taxon>
    </lineage>
</organism>
<comment type="similarity">
    <text evidence="2 9">Belongs to the OXA1/ALB3/YidC family.</text>
</comment>
<keyword evidence="8 10" id="KW-0472">Membrane</keyword>
<dbReference type="InterPro" id="IPR001708">
    <property type="entry name" value="YidC/ALB3/OXA1/COX18"/>
</dbReference>
<dbReference type="InterPro" id="IPR028055">
    <property type="entry name" value="YidC/Oxa/ALB_C"/>
</dbReference>
<feature type="transmembrane region" description="Helical" evidence="10">
    <location>
        <begin position="341"/>
        <end position="363"/>
    </location>
</feature>
<keyword evidence="13" id="KW-1185">Reference proteome</keyword>
<dbReference type="EMBL" id="BDGG01000018">
    <property type="protein sequence ID" value="GAV08594.1"/>
    <property type="molecule type" value="Genomic_DNA"/>
</dbReference>
<keyword evidence="4" id="KW-0999">Mitochondrion inner membrane</keyword>
<evidence type="ECO:0000256" key="1">
    <source>
        <dbReference type="ARBA" id="ARBA00004448"/>
    </source>
</evidence>
<evidence type="ECO:0000313" key="12">
    <source>
        <dbReference type="EMBL" id="GAV08594.1"/>
    </source>
</evidence>
<keyword evidence="3 9" id="KW-0812">Transmembrane</keyword>
<dbReference type="Proteomes" id="UP000186922">
    <property type="component" value="Unassembled WGS sequence"/>
</dbReference>
<accession>A0A1D1WA69</accession>
<comment type="subcellular location">
    <subcellularLocation>
        <location evidence="9">Membrane</location>
        <topology evidence="9">Multi-pass membrane protein</topology>
    </subcellularLocation>
    <subcellularLocation>
        <location evidence="1">Mitochondrion inner membrane</location>
        <topology evidence="1">Multi-pass membrane protein</topology>
    </subcellularLocation>
</comment>
<evidence type="ECO:0000256" key="8">
    <source>
        <dbReference type="ARBA" id="ARBA00023136"/>
    </source>
</evidence>
<dbReference type="CDD" id="cd20069">
    <property type="entry name" value="5TM_Oxa1-like"/>
    <property type="match status" value="1"/>
</dbReference>
<dbReference type="PANTHER" id="PTHR12428:SF66">
    <property type="entry name" value="MITOCHONDRIAL INNER MEMBRANE PROTEIN OXA1L"/>
    <property type="match status" value="1"/>
</dbReference>
<feature type="domain" description="Membrane insertase YidC/Oxa/ALB C-terminal" evidence="11">
    <location>
        <begin position="179"/>
        <end position="372"/>
    </location>
</feature>
<evidence type="ECO:0000256" key="10">
    <source>
        <dbReference type="SAM" id="Phobius"/>
    </source>
</evidence>
<dbReference type="GO" id="GO:0032977">
    <property type="term" value="F:membrane insertase activity"/>
    <property type="evidence" value="ECO:0007669"/>
    <property type="project" value="InterPro"/>
</dbReference>
<evidence type="ECO:0000259" key="11">
    <source>
        <dbReference type="Pfam" id="PF02096"/>
    </source>
</evidence>